<feature type="binding site" evidence="8">
    <location>
        <position position="293"/>
    </location>
    <ligand>
        <name>allantoate</name>
        <dbReference type="ChEBI" id="CHEBI:17536"/>
    </ligand>
</feature>
<dbReference type="Gene3D" id="3.30.70.360">
    <property type="match status" value="1"/>
</dbReference>
<feature type="binding site" evidence="7">
    <location>
        <position position="110"/>
    </location>
    <ligand>
        <name>Zn(2+)</name>
        <dbReference type="ChEBI" id="CHEBI:29105"/>
        <label>1</label>
    </ligand>
</feature>
<feature type="binding site" evidence="8">
    <location>
        <position position="234"/>
    </location>
    <ligand>
        <name>allantoate</name>
        <dbReference type="ChEBI" id="CHEBI:17536"/>
    </ligand>
</feature>
<dbReference type="InterPro" id="IPR010158">
    <property type="entry name" value="Amidase_Cbmase"/>
</dbReference>
<sequence length="427" mass="44288">MVPLSENPSAAFGTLAGDHAGIALGRAIVARLDELAGITDEPGVLTRLYLGPAHRRAVDLVSSWMTEAGMQVSLDGLGSLIGRYEGTTPKAPALVIGSHIDTVRNAGRFDGNLGVVTALEVVRSLHRRGHRYPLAIEVVAFGDEEGVRFASTLGGSRAMAGRFDAATLDERDSAGVSRREALASFGCDVATIPRSARSPADTLGYVEVHIEQGPVLEASGLAIGVVTAINGASRGTVALTGKASHAGTTPMDLRSDALAAAAEIILMVERRAREQPGLVATVGHIETPGGAVNTVPGKVRLTLDLRSPFDAQREAALGAITRDIRAIARARGIGCDIAMSYEAPAAPCDAGLSARLAASAGRCGVPYTSLPSGAGHDAMAFRGVLPFAMLFVRCRDGLSHHPDEFAAADDIDVAARVLADFLDHLAT</sequence>
<evidence type="ECO:0000256" key="4">
    <source>
        <dbReference type="ARBA" id="ARBA00022723"/>
    </source>
</evidence>
<keyword evidence="4 7" id="KW-0479">Metal-binding</keyword>
<evidence type="ECO:0000313" key="10">
    <source>
        <dbReference type="EMBL" id="QCI66042.1"/>
    </source>
</evidence>
<dbReference type="PANTHER" id="PTHR32494">
    <property type="entry name" value="ALLANTOATE DEIMINASE-RELATED"/>
    <property type="match status" value="1"/>
</dbReference>
<comment type="subunit">
    <text evidence="3">Homodimer.</text>
</comment>
<dbReference type="Proteomes" id="UP000298781">
    <property type="component" value="Chromosome"/>
</dbReference>
<name>A0A4D7BDI4_9HYPH</name>
<feature type="binding site" evidence="7">
    <location>
        <position position="145"/>
    </location>
    <ligand>
        <name>Zn(2+)</name>
        <dbReference type="ChEBI" id="CHEBI:29105"/>
        <label>2</label>
    </ligand>
</feature>
<evidence type="ECO:0000256" key="5">
    <source>
        <dbReference type="ARBA" id="ARBA00022801"/>
    </source>
</evidence>
<dbReference type="InterPro" id="IPR011650">
    <property type="entry name" value="Peptidase_M20_dimer"/>
</dbReference>
<dbReference type="KEGG" id="pstg:E8M01_18600"/>
<feature type="binding site" evidence="8">
    <location>
        <position position="306"/>
    </location>
    <ligand>
        <name>allantoate</name>
        <dbReference type="ChEBI" id="CHEBI:17536"/>
    </ligand>
</feature>
<gene>
    <name evidence="10" type="ORF">E8M01_18600</name>
</gene>
<evidence type="ECO:0000259" key="9">
    <source>
        <dbReference type="Pfam" id="PF07687"/>
    </source>
</evidence>
<evidence type="ECO:0000256" key="2">
    <source>
        <dbReference type="ARBA" id="ARBA00006153"/>
    </source>
</evidence>
<dbReference type="EMBL" id="CP039690">
    <property type="protein sequence ID" value="QCI66042.1"/>
    <property type="molecule type" value="Genomic_DNA"/>
</dbReference>
<evidence type="ECO:0000256" key="8">
    <source>
        <dbReference type="PIRSR" id="PIRSR001235-2"/>
    </source>
</evidence>
<feature type="binding site" evidence="7">
    <location>
        <position position="400"/>
    </location>
    <ligand>
        <name>Zn(2+)</name>
        <dbReference type="ChEBI" id="CHEBI:29105"/>
        <label>2</label>
    </ligand>
</feature>
<dbReference type="PANTHER" id="PTHR32494:SF19">
    <property type="entry name" value="ALLANTOATE DEIMINASE-RELATED"/>
    <property type="match status" value="1"/>
</dbReference>
<keyword evidence="6" id="KW-0464">Manganese</keyword>
<dbReference type="SUPFAM" id="SSF53187">
    <property type="entry name" value="Zn-dependent exopeptidases"/>
    <property type="match status" value="1"/>
</dbReference>
<dbReference type="GO" id="GO:0046872">
    <property type="term" value="F:metal ion binding"/>
    <property type="evidence" value="ECO:0007669"/>
    <property type="project" value="UniProtKB-KW"/>
</dbReference>
<comment type="cofactor">
    <cofactor evidence="1">
        <name>Mn(2+)</name>
        <dbReference type="ChEBI" id="CHEBI:29035"/>
    </cofactor>
</comment>
<dbReference type="Gene3D" id="3.40.630.10">
    <property type="entry name" value="Zn peptidases"/>
    <property type="match status" value="1"/>
</dbReference>
<proteinExistence type="inferred from homology"/>
<feature type="domain" description="Peptidase M20 dimerisation" evidence="9">
    <location>
        <begin position="229"/>
        <end position="328"/>
    </location>
</feature>
<dbReference type="InterPro" id="IPR036264">
    <property type="entry name" value="Bact_exopeptidase_dim_dom"/>
</dbReference>
<comment type="similarity">
    <text evidence="2">Belongs to the peptidase M20 family.</text>
</comment>
<keyword evidence="7" id="KW-0862">Zinc</keyword>
<dbReference type="Pfam" id="PF01546">
    <property type="entry name" value="Peptidase_M20"/>
    <property type="match status" value="1"/>
</dbReference>
<evidence type="ECO:0000256" key="1">
    <source>
        <dbReference type="ARBA" id="ARBA00001936"/>
    </source>
</evidence>
<protein>
    <submittedName>
        <fullName evidence="10">Allantoate amidohydrolase</fullName>
    </submittedName>
</protein>
<feature type="binding site" evidence="7">
    <location>
        <position position="99"/>
    </location>
    <ligand>
        <name>Zn(2+)</name>
        <dbReference type="ChEBI" id="CHEBI:29105"/>
        <label>1</label>
    </ligand>
</feature>
<feature type="binding site" evidence="7">
    <location>
        <position position="209"/>
    </location>
    <ligand>
        <name>Zn(2+)</name>
        <dbReference type="ChEBI" id="CHEBI:29105"/>
        <label>1</label>
    </ligand>
</feature>
<dbReference type="AlphaFoldDB" id="A0A4D7BDI4"/>
<feature type="binding site" evidence="7">
    <location>
        <position position="110"/>
    </location>
    <ligand>
        <name>Zn(2+)</name>
        <dbReference type="ChEBI" id="CHEBI:29105"/>
        <label>2</label>
    </ligand>
</feature>
<dbReference type="GO" id="GO:0016813">
    <property type="term" value="F:hydrolase activity, acting on carbon-nitrogen (but not peptide) bonds, in linear amidines"/>
    <property type="evidence" value="ECO:0007669"/>
    <property type="project" value="InterPro"/>
</dbReference>
<comment type="cofactor">
    <cofactor evidence="7">
        <name>Zn(2+)</name>
        <dbReference type="ChEBI" id="CHEBI:29105"/>
    </cofactor>
    <text evidence="7">Binds 2 Zn(2+) ions per subunit.</text>
</comment>
<evidence type="ECO:0000313" key="11">
    <source>
        <dbReference type="Proteomes" id="UP000298781"/>
    </source>
</evidence>
<dbReference type="PIRSF" id="PIRSF001235">
    <property type="entry name" value="Amidase_carbamoylase"/>
    <property type="match status" value="1"/>
</dbReference>
<dbReference type="NCBIfam" id="NF006775">
    <property type="entry name" value="PRK09290.2-5"/>
    <property type="match status" value="1"/>
</dbReference>
<organism evidence="10 11">
    <name type="scientific">Phreatobacter stygius</name>
    <dbReference type="NCBI Taxonomy" id="1940610"/>
    <lineage>
        <taxon>Bacteria</taxon>
        <taxon>Pseudomonadati</taxon>
        <taxon>Pseudomonadota</taxon>
        <taxon>Alphaproteobacteria</taxon>
        <taxon>Hyphomicrobiales</taxon>
        <taxon>Phreatobacteraceae</taxon>
        <taxon>Phreatobacter</taxon>
    </lineage>
</organism>
<accession>A0A4D7BDI4</accession>
<evidence type="ECO:0000256" key="3">
    <source>
        <dbReference type="ARBA" id="ARBA00011738"/>
    </source>
</evidence>
<dbReference type="InterPro" id="IPR002933">
    <property type="entry name" value="Peptidase_M20"/>
</dbReference>
<reference evidence="10 11" key="1">
    <citation type="submission" date="2019-04" db="EMBL/GenBank/DDBJ databases">
        <title>Phreatobacter aquaticus sp. nov.</title>
        <authorList>
            <person name="Choi A."/>
        </authorList>
    </citation>
    <scope>NUCLEOTIDE SEQUENCE [LARGE SCALE GENOMIC DNA]</scope>
    <source>
        <strain evidence="10 11">KCTC 52518</strain>
    </source>
</reference>
<dbReference type="OrthoDB" id="9808195at2"/>
<dbReference type="NCBIfam" id="TIGR01879">
    <property type="entry name" value="hydantase"/>
    <property type="match status" value="1"/>
</dbReference>
<evidence type="ECO:0000256" key="6">
    <source>
        <dbReference type="ARBA" id="ARBA00023211"/>
    </source>
</evidence>
<keyword evidence="5 10" id="KW-0378">Hydrolase</keyword>
<evidence type="ECO:0000256" key="7">
    <source>
        <dbReference type="PIRSR" id="PIRSR001235-1"/>
    </source>
</evidence>
<dbReference type="CDD" id="cd03884">
    <property type="entry name" value="M20_bAS"/>
    <property type="match status" value="1"/>
</dbReference>
<keyword evidence="11" id="KW-1185">Reference proteome</keyword>
<dbReference type="Pfam" id="PF07687">
    <property type="entry name" value="M20_dimer"/>
    <property type="match status" value="1"/>
</dbReference>
<dbReference type="SUPFAM" id="SSF55031">
    <property type="entry name" value="Bacterial exopeptidase dimerisation domain"/>
    <property type="match status" value="1"/>
</dbReference>